<sequence>MSAVAEMGGSKNLGLRVQKKMLGKMTSKKIAKVFIDDTMGELLDNVYKLCKEYKQNKKEADKLIKNIIKITVKIGILYRNEQFNAEEIKIAEAFRRKFRTMIMTFVSFCEVDYTFDKNFMVGALNDCSLLLTQLVVRHLTDKSQGRIDYVFGFFQDGAFMDSLFDPNSPLKPNLSVIVVGLNKLLEEGSI</sequence>
<dbReference type="InParanoid" id="A0A7M7GNH7"/>
<proteinExistence type="predicted"/>
<evidence type="ECO:0008006" key="3">
    <source>
        <dbReference type="Google" id="ProtNLM"/>
    </source>
</evidence>
<dbReference type="Gene3D" id="1.20.1440.160">
    <property type="entry name" value="Tumor necrosis factor alpha-induced protein 8-like"/>
    <property type="match status" value="1"/>
</dbReference>
<accession>A0A7M7GNH7</accession>
<dbReference type="GO" id="GO:0005737">
    <property type="term" value="C:cytoplasm"/>
    <property type="evidence" value="ECO:0000318"/>
    <property type="project" value="GO_Central"/>
</dbReference>
<reference evidence="2" key="1">
    <citation type="submission" date="2015-02" db="EMBL/GenBank/DDBJ databases">
        <title>Genome sequencing for Strongylocentrotus purpuratus.</title>
        <authorList>
            <person name="Murali S."/>
            <person name="Liu Y."/>
            <person name="Vee V."/>
            <person name="English A."/>
            <person name="Wang M."/>
            <person name="Skinner E."/>
            <person name="Han Y."/>
            <person name="Muzny D.M."/>
            <person name="Worley K.C."/>
            <person name="Gibbs R.A."/>
        </authorList>
    </citation>
    <scope>NUCLEOTIDE SEQUENCE</scope>
</reference>
<dbReference type="InterPro" id="IPR008477">
    <property type="entry name" value="TNFAIP8-like"/>
</dbReference>
<dbReference type="PANTHER" id="PTHR12757">
    <property type="entry name" value="TUMOR NECROSIS FACTOR INDUCED PROTEIN"/>
    <property type="match status" value="1"/>
</dbReference>
<dbReference type="OrthoDB" id="10055976at2759"/>
<dbReference type="Proteomes" id="UP000007110">
    <property type="component" value="Unassembled WGS sequence"/>
</dbReference>
<dbReference type="PANTHER" id="PTHR12757:SF1">
    <property type="entry name" value="PROTEIN SALIVARY GLANDS MARRED"/>
    <property type="match status" value="1"/>
</dbReference>
<protein>
    <recommendedName>
        <fullName evidence="3">Tumor necrosis factor alpha-induced protein 8-like protein</fullName>
    </recommendedName>
</protein>
<evidence type="ECO:0000313" key="2">
    <source>
        <dbReference type="Proteomes" id="UP000007110"/>
    </source>
</evidence>
<dbReference type="FunFam" id="1.20.1440.160:FF:000001">
    <property type="entry name" value="Tumor necrosis factor alpha-induced protein 8-like 1"/>
    <property type="match status" value="1"/>
</dbReference>
<dbReference type="OMA" id="TVESHRW"/>
<dbReference type="InterPro" id="IPR038355">
    <property type="entry name" value="TNFAIP8_sf"/>
</dbReference>
<evidence type="ECO:0000313" key="1">
    <source>
        <dbReference type="EnsemblMetazoa" id="XP_003723829"/>
    </source>
</evidence>
<dbReference type="EnsemblMetazoa" id="XM_003723781">
    <property type="protein sequence ID" value="XP_003723829"/>
    <property type="gene ID" value="LOC100888374"/>
</dbReference>
<keyword evidence="2" id="KW-1185">Reference proteome</keyword>
<organism evidence="1 2">
    <name type="scientific">Strongylocentrotus purpuratus</name>
    <name type="common">Purple sea urchin</name>
    <dbReference type="NCBI Taxonomy" id="7668"/>
    <lineage>
        <taxon>Eukaryota</taxon>
        <taxon>Metazoa</taxon>
        <taxon>Echinodermata</taxon>
        <taxon>Eleutherozoa</taxon>
        <taxon>Echinozoa</taxon>
        <taxon>Echinoidea</taxon>
        <taxon>Euechinoidea</taxon>
        <taxon>Echinacea</taxon>
        <taxon>Camarodonta</taxon>
        <taxon>Echinidea</taxon>
        <taxon>Strongylocentrotidae</taxon>
        <taxon>Strongylocentrotus</taxon>
    </lineage>
</organism>
<dbReference type="RefSeq" id="XP_003723829.1">
    <property type="nucleotide sequence ID" value="XM_003723781.3"/>
</dbReference>
<dbReference type="GeneID" id="100888374"/>
<name>A0A7M7GNH7_STRPU</name>
<dbReference type="Pfam" id="PF05527">
    <property type="entry name" value="TNFAIP8"/>
    <property type="match status" value="1"/>
</dbReference>
<dbReference type="FunCoup" id="A0A7M7GNH7">
    <property type="interactions" value="1176"/>
</dbReference>
<dbReference type="GO" id="GO:0042981">
    <property type="term" value="P:regulation of apoptotic process"/>
    <property type="evidence" value="ECO:0007669"/>
    <property type="project" value="InterPro"/>
</dbReference>
<dbReference type="KEGG" id="spu:100888374"/>
<reference evidence="1" key="2">
    <citation type="submission" date="2021-01" db="UniProtKB">
        <authorList>
            <consortium name="EnsemblMetazoa"/>
        </authorList>
    </citation>
    <scope>IDENTIFICATION</scope>
</reference>
<dbReference type="AlphaFoldDB" id="A0A7M7GNH7"/>